<evidence type="ECO:0000313" key="5">
    <source>
        <dbReference type="EMBL" id="TRY66695.1"/>
    </source>
</evidence>
<accession>A0A553NMP3</accession>
<dbReference type="InterPro" id="IPR047131">
    <property type="entry name" value="RBFOX1-like"/>
</dbReference>
<comment type="caution">
    <text evidence="5">The sequence shown here is derived from an EMBL/GenBank/DDBJ whole genome shotgun (WGS) entry which is preliminary data.</text>
</comment>
<gene>
    <name evidence="5" type="ORF">DNTS_011624</name>
</gene>
<dbReference type="AlphaFoldDB" id="A0A553NMP3"/>
<name>A0A553NMP3_9TELE</name>
<dbReference type="GO" id="GO:0005737">
    <property type="term" value="C:cytoplasm"/>
    <property type="evidence" value="ECO:0007669"/>
    <property type="project" value="TreeGrafter"/>
</dbReference>
<evidence type="ECO:0000256" key="1">
    <source>
        <dbReference type="ARBA" id="ARBA00004123"/>
    </source>
</evidence>
<evidence type="ECO:0000313" key="6">
    <source>
        <dbReference type="Proteomes" id="UP000316079"/>
    </source>
</evidence>
<dbReference type="GO" id="GO:0003729">
    <property type="term" value="F:mRNA binding"/>
    <property type="evidence" value="ECO:0007669"/>
    <property type="project" value="TreeGrafter"/>
</dbReference>
<keyword evidence="3" id="KW-0539">Nucleus</keyword>
<dbReference type="Proteomes" id="UP000316079">
    <property type="component" value="Unassembled WGS sequence"/>
</dbReference>
<organism evidence="5 6">
    <name type="scientific">Danionella cerebrum</name>
    <dbReference type="NCBI Taxonomy" id="2873325"/>
    <lineage>
        <taxon>Eukaryota</taxon>
        <taxon>Metazoa</taxon>
        <taxon>Chordata</taxon>
        <taxon>Craniata</taxon>
        <taxon>Vertebrata</taxon>
        <taxon>Euteleostomi</taxon>
        <taxon>Actinopterygii</taxon>
        <taxon>Neopterygii</taxon>
        <taxon>Teleostei</taxon>
        <taxon>Ostariophysi</taxon>
        <taxon>Cypriniformes</taxon>
        <taxon>Danionidae</taxon>
        <taxon>Danioninae</taxon>
        <taxon>Danionella</taxon>
    </lineage>
</organism>
<reference evidence="5 6" key="1">
    <citation type="journal article" date="2019" name="Sci. Data">
        <title>Hybrid genome assembly and annotation of Danionella translucida.</title>
        <authorList>
            <person name="Kadobianskyi M."/>
            <person name="Schulze L."/>
            <person name="Schuelke M."/>
            <person name="Judkewitz B."/>
        </authorList>
    </citation>
    <scope>NUCLEOTIDE SEQUENCE [LARGE SCALE GENOMIC DNA]</scope>
    <source>
        <strain evidence="5 6">Bolton</strain>
    </source>
</reference>
<dbReference type="Pfam" id="PF12414">
    <property type="entry name" value="Fox-1_C"/>
    <property type="match status" value="1"/>
</dbReference>
<dbReference type="GO" id="GO:0007399">
    <property type="term" value="P:nervous system development"/>
    <property type="evidence" value="ECO:0007669"/>
    <property type="project" value="InterPro"/>
</dbReference>
<comment type="subcellular location">
    <subcellularLocation>
        <location evidence="1">Nucleus</location>
    </subcellularLocation>
</comment>
<dbReference type="EMBL" id="SRMA01026829">
    <property type="protein sequence ID" value="TRY66695.1"/>
    <property type="molecule type" value="Genomic_DNA"/>
</dbReference>
<keyword evidence="2" id="KW-0694">RNA-binding</keyword>
<dbReference type="PANTHER" id="PTHR15597">
    <property type="entry name" value="ATAXIN 2-BINDING PROTEIN 1-RELATED"/>
    <property type="match status" value="1"/>
</dbReference>
<feature type="domain" description="Fox-1 C-terminal" evidence="4">
    <location>
        <begin position="120"/>
        <end position="175"/>
    </location>
</feature>
<evidence type="ECO:0000256" key="3">
    <source>
        <dbReference type="ARBA" id="ARBA00023242"/>
    </source>
</evidence>
<evidence type="ECO:0000259" key="4">
    <source>
        <dbReference type="Pfam" id="PF12414"/>
    </source>
</evidence>
<keyword evidence="6" id="KW-1185">Reference proteome</keyword>
<protein>
    <recommendedName>
        <fullName evidence="4">Fox-1 C-terminal domain-containing protein</fullName>
    </recommendedName>
</protein>
<dbReference type="GO" id="GO:0000381">
    <property type="term" value="P:regulation of alternative mRNA splicing, via spliceosome"/>
    <property type="evidence" value="ECO:0007669"/>
    <property type="project" value="InterPro"/>
</dbReference>
<proteinExistence type="predicted"/>
<evidence type="ECO:0000256" key="2">
    <source>
        <dbReference type="ARBA" id="ARBA00022884"/>
    </source>
</evidence>
<dbReference type="GO" id="GO:0005634">
    <property type="term" value="C:nucleus"/>
    <property type="evidence" value="ECO:0007669"/>
    <property type="project" value="UniProtKB-SubCell"/>
</dbReference>
<dbReference type="OrthoDB" id="5382468at2759"/>
<dbReference type="InterPro" id="IPR025670">
    <property type="entry name" value="Fox-1_C_dom"/>
</dbReference>
<dbReference type="PANTHER" id="PTHR15597:SF31">
    <property type="entry name" value="RNA BINDING PROTEIN FOX-1 HOMOLOG 2"/>
    <property type="match status" value="1"/>
</dbReference>
<sequence>MSSEEKGLVLPPLSRMEEDYVVIGWGSDPACDLCAVLRSGYCAVGEPPAPLGFHAASEIYHESPLEKQSSEVNNATARVMTNKKLVSPYANGEGLSTLPYAGWKLSPMMGAMYAPELYAVPGFPYSSAAAAAAASTAAAASFRGAALRSRGRAHTPVYGAVRAALPQPTLPAYPG</sequence>